<proteinExistence type="inferred from homology"/>
<evidence type="ECO:0000313" key="5">
    <source>
        <dbReference type="Proteomes" id="UP001180551"/>
    </source>
</evidence>
<accession>A0ABU2T3N0</accession>
<keyword evidence="5" id="KW-1185">Reference proteome</keyword>
<dbReference type="Proteomes" id="UP001180551">
    <property type="component" value="Unassembled WGS sequence"/>
</dbReference>
<dbReference type="InterPro" id="IPR014729">
    <property type="entry name" value="Rossmann-like_a/b/a_fold"/>
</dbReference>
<dbReference type="Gene3D" id="3.40.50.620">
    <property type="entry name" value="HUPs"/>
    <property type="match status" value="2"/>
</dbReference>
<evidence type="ECO:0000259" key="3">
    <source>
        <dbReference type="Pfam" id="PF00582"/>
    </source>
</evidence>
<sequence>MEPEVITVGVDGSPESLAAAHWAADEADRRQWTLRLLHAWILLAAEAPPAPADRDRNAGAREVVRRARDEVRERHPGLRIIEDLVGAEAEPALLGAAGDSRMVVLGSRALGPWESYVLGDVSLNVVGRAKGPVVLVREQGGRAKPPRHEQPGGPPPAPEARVVAGLSLNGPCERMLGFAFDAAASRGLALQAVHGRPLPVQAYTPWGLDPDAATELTKEADAELQDALGPWGERFPEVTVERTVLPESPTRALVQSVFGAELLVVGRTLHRPPLAPRVGPVAHAAIHHVTCPIAVVPHE</sequence>
<organism evidence="4 5">
    <name type="scientific">Streptomyces mooreae</name>
    <dbReference type="NCBI Taxonomy" id="3075523"/>
    <lineage>
        <taxon>Bacteria</taxon>
        <taxon>Bacillati</taxon>
        <taxon>Actinomycetota</taxon>
        <taxon>Actinomycetes</taxon>
        <taxon>Kitasatosporales</taxon>
        <taxon>Streptomycetaceae</taxon>
        <taxon>Streptomyces</taxon>
    </lineage>
</organism>
<evidence type="ECO:0000256" key="2">
    <source>
        <dbReference type="SAM" id="MobiDB-lite"/>
    </source>
</evidence>
<feature type="domain" description="UspA" evidence="3">
    <location>
        <begin position="161"/>
        <end position="297"/>
    </location>
</feature>
<feature type="region of interest" description="Disordered" evidence="2">
    <location>
        <begin position="139"/>
        <end position="159"/>
    </location>
</feature>
<name>A0ABU2T3N0_9ACTN</name>
<dbReference type="PRINTS" id="PR01438">
    <property type="entry name" value="UNVRSLSTRESS"/>
</dbReference>
<evidence type="ECO:0000313" key="4">
    <source>
        <dbReference type="EMBL" id="MDT0454799.1"/>
    </source>
</evidence>
<comment type="similarity">
    <text evidence="1">Belongs to the universal stress protein A family.</text>
</comment>
<gene>
    <name evidence="4" type="ORF">RM550_03460</name>
</gene>
<reference evidence="4" key="1">
    <citation type="submission" date="2024-05" db="EMBL/GenBank/DDBJ databases">
        <title>30 novel species of actinomycetes from the DSMZ collection.</title>
        <authorList>
            <person name="Nouioui I."/>
        </authorList>
    </citation>
    <scope>NUCLEOTIDE SEQUENCE</scope>
    <source>
        <strain evidence="4">DSM 41527</strain>
    </source>
</reference>
<dbReference type="PANTHER" id="PTHR46268">
    <property type="entry name" value="STRESS RESPONSE PROTEIN NHAX"/>
    <property type="match status" value="1"/>
</dbReference>
<dbReference type="EMBL" id="JAVRFE010000003">
    <property type="protein sequence ID" value="MDT0454799.1"/>
    <property type="molecule type" value="Genomic_DNA"/>
</dbReference>
<dbReference type="RefSeq" id="WP_311622228.1">
    <property type="nucleotide sequence ID" value="NZ_JAVRFE010000003.1"/>
</dbReference>
<dbReference type="SUPFAM" id="SSF52402">
    <property type="entry name" value="Adenine nucleotide alpha hydrolases-like"/>
    <property type="match status" value="2"/>
</dbReference>
<dbReference type="Pfam" id="PF00582">
    <property type="entry name" value="Usp"/>
    <property type="match status" value="2"/>
</dbReference>
<comment type="caution">
    <text evidence="4">The sequence shown here is derived from an EMBL/GenBank/DDBJ whole genome shotgun (WGS) entry which is preliminary data.</text>
</comment>
<dbReference type="InterPro" id="IPR006016">
    <property type="entry name" value="UspA"/>
</dbReference>
<protein>
    <submittedName>
        <fullName evidence="4">Universal stress protein</fullName>
    </submittedName>
</protein>
<evidence type="ECO:0000256" key="1">
    <source>
        <dbReference type="ARBA" id="ARBA00008791"/>
    </source>
</evidence>
<feature type="domain" description="UspA" evidence="3">
    <location>
        <begin position="6"/>
        <end position="137"/>
    </location>
</feature>
<dbReference type="PANTHER" id="PTHR46268:SF6">
    <property type="entry name" value="UNIVERSAL STRESS PROTEIN UP12"/>
    <property type="match status" value="1"/>
</dbReference>
<dbReference type="InterPro" id="IPR006015">
    <property type="entry name" value="Universal_stress_UspA"/>
</dbReference>